<accession>A0A232M4J7</accession>
<dbReference type="AlphaFoldDB" id="A0A232M4J7"/>
<organism evidence="1 2">
    <name type="scientific">Elaphomyces granulatus</name>
    <dbReference type="NCBI Taxonomy" id="519963"/>
    <lineage>
        <taxon>Eukaryota</taxon>
        <taxon>Fungi</taxon>
        <taxon>Dikarya</taxon>
        <taxon>Ascomycota</taxon>
        <taxon>Pezizomycotina</taxon>
        <taxon>Eurotiomycetes</taxon>
        <taxon>Eurotiomycetidae</taxon>
        <taxon>Eurotiales</taxon>
        <taxon>Elaphomycetaceae</taxon>
        <taxon>Elaphomyces</taxon>
    </lineage>
</organism>
<protein>
    <submittedName>
        <fullName evidence="1">Uncharacterized protein</fullName>
    </submittedName>
</protein>
<dbReference type="Proteomes" id="UP000243515">
    <property type="component" value="Unassembled WGS sequence"/>
</dbReference>
<comment type="caution">
    <text evidence="1">The sequence shown here is derived from an EMBL/GenBank/DDBJ whole genome shotgun (WGS) entry which is preliminary data.</text>
</comment>
<sequence length="148" mass="16293">MERVVGETTARQRCLVGRRLARSTDHHLNQLEEGYSRCKRNGGGLCARFFATATGGGKKIFPETCTNNHCDSRRHFWGVNISWPQRGGPVATGHFPATPAGKRKIDKNGIGSGVLNSALTVRWGSSFARLGFSRTRFDLFASKARATR</sequence>
<dbReference type="EMBL" id="NPHW01002500">
    <property type="protein sequence ID" value="OXV11345.1"/>
    <property type="molecule type" value="Genomic_DNA"/>
</dbReference>
<keyword evidence="2" id="KW-1185">Reference proteome</keyword>
<name>A0A232M4J7_9EURO</name>
<gene>
    <name evidence="1" type="ORF">Egran_00894</name>
</gene>
<evidence type="ECO:0000313" key="2">
    <source>
        <dbReference type="Proteomes" id="UP000243515"/>
    </source>
</evidence>
<proteinExistence type="predicted"/>
<reference evidence="1 2" key="1">
    <citation type="journal article" date="2015" name="Environ. Microbiol.">
        <title>Metagenome sequence of Elaphomyces granulatus from sporocarp tissue reveals Ascomycota ectomycorrhizal fingerprints of genome expansion and a Proteobacteria-rich microbiome.</title>
        <authorList>
            <person name="Quandt C.A."/>
            <person name="Kohler A."/>
            <person name="Hesse C.N."/>
            <person name="Sharpton T.J."/>
            <person name="Martin F."/>
            <person name="Spatafora J.W."/>
        </authorList>
    </citation>
    <scope>NUCLEOTIDE SEQUENCE [LARGE SCALE GENOMIC DNA]</scope>
    <source>
        <strain evidence="1 2">OSC145934</strain>
    </source>
</reference>
<evidence type="ECO:0000313" key="1">
    <source>
        <dbReference type="EMBL" id="OXV11345.1"/>
    </source>
</evidence>